<dbReference type="InterPro" id="IPR018660">
    <property type="entry name" value="MliC"/>
</dbReference>
<evidence type="ECO:0000259" key="7">
    <source>
        <dbReference type="Pfam" id="PF09864"/>
    </source>
</evidence>
<evidence type="ECO:0000313" key="8">
    <source>
        <dbReference type="EMBL" id="MYM24153.1"/>
    </source>
</evidence>
<dbReference type="InterPro" id="IPR052755">
    <property type="entry name" value="Lysozyme_Inhibitor_LprI"/>
</dbReference>
<dbReference type="EMBL" id="WWCN01000009">
    <property type="protein sequence ID" value="MYM24153.1"/>
    <property type="molecule type" value="Genomic_DNA"/>
</dbReference>
<evidence type="ECO:0000259" key="6">
    <source>
        <dbReference type="Pfam" id="PF07007"/>
    </source>
</evidence>
<feature type="domain" description="C-type lysozyme inhibitor" evidence="7">
    <location>
        <begin position="115"/>
        <end position="181"/>
    </location>
</feature>
<protein>
    <submittedName>
        <fullName evidence="8">Uncharacterized protein</fullName>
    </submittedName>
</protein>
<evidence type="ECO:0000256" key="4">
    <source>
        <dbReference type="ARBA" id="ARBA00023288"/>
    </source>
</evidence>
<keyword evidence="2" id="KW-0472">Membrane</keyword>
<comment type="caution">
    <text evidence="8">The sequence shown here is derived from an EMBL/GenBank/DDBJ whole genome shotgun (WGS) entry which is preliminary data.</text>
</comment>
<evidence type="ECO:0000256" key="3">
    <source>
        <dbReference type="ARBA" id="ARBA00023139"/>
    </source>
</evidence>
<evidence type="ECO:0000256" key="2">
    <source>
        <dbReference type="ARBA" id="ARBA00023136"/>
    </source>
</evidence>
<keyword evidence="9" id="KW-1185">Reference proteome</keyword>
<feature type="chain" id="PRO_5026806389" evidence="5">
    <location>
        <begin position="18"/>
        <end position="187"/>
    </location>
</feature>
<evidence type="ECO:0000256" key="5">
    <source>
        <dbReference type="SAM" id="SignalP"/>
    </source>
</evidence>
<proteinExistence type="predicted"/>
<dbReference type="PANTHER" id="PTHR37549">
    <property type="entry name" value="LIPOPROTEIN LPRI"/>
    <property type="match status" value="1"/>
</dbReference>
<dbReference type="GO" id="GO:0005576">
    <property type="term" value="C:extracellular region"/>
    <property type="evidence" value="ECO:0007669"/>
    <property type="project" value="TreeGrafter"/>
</dbReference>
<evidence type="ECO:0000313" key="9">
    <source>
        <dbReference type="Proteomes" id="UP000479335"/>
    </source>
</evidence>
<dbReference type="Pfam" id="PF09864">
    <property type="entry name" value="MliC"/>
    <property type="match status" value="1"/>
</dbReference>
<accession>A0A6L8K9K4</accession>
<name>A0A6L8K9K4_9BURK</name>
<dbReference type="InterPro" id="IPR036328">
    <property type="entry name" value="MliC_sf"/>
</dbReference>
<dbReference type="Gene3D" id="2.40.128.200">
    <property type="match status" value="1"/>
</dbReference>
<dbReference type="Pfam" id="PF07007">
    <property type="entry name" value="LprI"/>
    <property type="match status" value="1"/>
</dbReference>
<feature type="signal peptide" evidence="5">
    <location>
        <begin position="1"/>
        <end position="17"/>
    </location>
</feature>
<evidence type="ECO:0000256" key="1">
    <source>
        <dbReference type="ARBA" id="ARBA00022729"/>
    </source>
</evidence>
<dbReference type="Proteomes" id="UP000479335">
    <property type="component" value="Unassembled WGS sequence"/>
</dbReference>
<organism evidence="8 9">
    <name type="scientific">Duganella flavida</name>
    <dbReference type="NCBI Taxonomy" id="2692175"/>
    <lineage>
        <taxon>Bacteria</taxon>
        <taxon>Pseudomonadati</taxon>
        <taxon>Pseudomonadota</taxon>
        <taxon>Betaproteobacteria</taxon>
        <taxon>Burkholderiales</taxon>
        <taxon>Oxalobacteraceae</taxon>
        <taxon>Telluria group</taxon>
        <taxon>Duganella</taxon>
    </lineage>
</organism>
<sequence>MRILSLFLLALSSSAWAAPQFCSRPDGKAEQLICSDPELQARDKSLTAVYAAARQKAKPAQQKLLAAEQKGWWRGIRDCWKADDLQACVASGYELRTVELQTSWKLVPAHEPLHFRCADGADISVTYFVTQPSSLIAIRKNEQSLMRSAPAASGARYVGRNESFWEHQGEVRLTWGNQAPETTCVKQ</sequence>
<gene>
    <name evidence="8" type="ORF">GTP46_16020</name>
</gene>
<keyword evidence="4" id="KW-0449">Lipoprotein</keyword>
<dbReference type="RefSeq" id="WP_161007625.1">
    <property type="nucleotide sequence ID" value="NZ_WWCN01000009.1"/>
</dbReference>
<keyword evidence="3" id="KW-0564">Palmitate</keyword>
<dbReference type="PANTHER" id="PTHR37549:SF1">
    <property type="entry name" value="LIPOPROTEIN LPRI"/>
    <property type="match status" value="1"/>
</dbReference>
<dbReference type="InterPro" id="IPR009739">
    <property type="entry name" value="LprI-like_N"/>
</dbReference>
<dbReference type="AlphaFoldDB" id="A0A6L8K9K4"/>
<keyword evidence="1 5" id="KW-0732">Signal</keyword>
<dbReference type="SUPFAM" id="SSF141488">
    <property type="entry name" value="YdhA-like"/>
    <property type="match status" value="1"/>
</dbReference>
<feature type="domain" description="Lysozyme inhibitor LprI-like N-terminal" evidence="6">
    <location>
        <begin position="26"/>
        <end position="73"/>
    </location>
</feature>
<reference evidence="8 9" key="1">
    <citation type="submission" date="2019-12" db="EMBL/GenBank/DDBJ databases">
        <title>Novel species isolated from a subtropical stream in China.</title>
        <authorList>
            <person name="Lu H."/>
        </authorList>
    </citation>
    <scope>NUCLEOTIDE SEQUENCE [LARGE SCALE GENOMIC DNA]</scope>
    <source>
        <strain evidence="8 9">FT135W</strain>
    </source>
</reference>